<proteinExistence type="predicted"/>
<dbReference type="Pfam" id="PF02517">
    <property type="entry name" value="Rce1-like"/>
    <property type="match status" value="1"/>
</dbReference>
<evidence type="ECO:0000259" key="2">
    <source>
        <dbReference type="Pfam" id="PF02517"/>
    </source>
</evidence>
<feature type="transmembrane region" description="Helical" evidence="1">
    <location>
        <begin position="73"/>
        <end position="94"/>
    </location>
</feature>
<dbReference type="GO" id="GO:0080120">
    <property type="term" value="P:CAAX-box protein maturation"/>
    <property type="evidence" value="ECO:0007669"/>
    <property type="project" value="UniProtKB-ARBA"/>
</dbReference>
<dbReference type="PANTHER" id="PTHR43592">
    <property type="entry name" value="CAAX AMINO TERMINAL PROTEASE"/>
    <property type="match status" value="1"/>
</dbReference>
<dbReference type="eggNOG" id="COG1266">
    <property type="taxonomic scope" value="Bacteria"/>
</dbReference>
<organism evidence="3 4">
    <name type="scientific">Haliangium ochraceum (strain DSM 14365 / JCM 11303 / SMP-2)</name>
    <dbReference type="NCBI Taxonomy" id="502025"/>
    <lineage>
        <taxon>Bacteria</taxon>
        <taxon>Pseudomonadati</taxon>
        <taxon>Myxococcota</taxon>
        <taxon>Polyangia</taxon>
        <taxon>Haliangiales</taxon>
        <taxon>Kofleriaceae</taxon>
        <taxon>Haliangium</taxon>
    </lineage>
</organism>
<dbReference type="NCBIfam" id="NF040914">
    <property type="entry name" value="Mrt_core"/>
    <property type="match status" value="1"/>
</dbReference>
<feature type="domain" description="CAAX prenyl protease 2/Lysostaphin resistance protein A-like" evidence="2">
    <location>
        <begin position="135"/>
        <end position="233"/>
    </location>
</feature>
<reference evidence="3 4" key="1">
    <citation type="journal article" date="2010" name="Stand. Genomic Sci.">
        <title>Complete genome sequence of Haliangium ochraceum type strain (SMP-2).</title>
        <authorList>
            <consortium name="US DOE Joint Genome Institute (JGI-PGF)"/>
            <person name="Ivanova N."/>
            <person name="Daum C."/>
            <person name="Lang E."/>
            <person name="Abt B."/>
            <person name="Kopitz M."/>
            <person name="Saunders E."/>
            <person name="Lapidus A."/>
            <person name="Lucas S."/>
            <person name="Glavina Del Rio T."/>
            <person name="Nolan M."/>
            <person name="Tice H."/>
            <person name="Copeland A."/>
            <person name="Cheng J.F."/>
            <person name="Chen F."/>
            <person name="Bruce D."/>
            <person name="Goodwin L."/>
            <person name="Pitluck S."/>
            <person name="Mavromatis K."/>
            <person name="Pati A."/>
            <person name="Mikhailova N."/>
            <person name="Chen A."/>
            <person name="Palaniappan K."/>
            <person name="Land M."/>
            <person name="Hauser L."/>
            <person name="Chang Y.J."/>
            <person name="Jeffries C.D."/>
            <person name="Detter J.C."/>
            <person name="Brettin T."/>
            <person name="Rohde M."/>
            <person name="Goker M."/>
            <person name="Bristow J."/>
            <person name="Markowitz V."/>
            <person name="Eisen J.A."/>
            <person name="Hugenholtz P."/>
            <person name="Kyrpides N.C."/>
            <person name="Klenk H.P."/>
        </authorList>
    </citation>
    <scope>NUCLEOTIDE SEQUENCE [LARGE SCALE GENOMIC DNA]</scope>
    <source>
        <strain evidence="4">DSM 14365 / CIP 107738 / JCM 11303 / AJ 13395 / SMP-2</strain>
    </source>
</reference>
<dbReference type="KEGG" id="hoh:Hoch_6035"/>
<dbReference type="InterPro" id="IPR003675">
    <property type="entry name" value="Rce1/LyrA-like_dom"/>
</dbReference>
<accession>D0LK03</accession>
<name>D0LK03_HALO1</name>
<keyword evidence="1" id="KW-0472">Membrane</keyword>
<dbReference type="PANTHER" id="PTHR43592:SF15">
    <property type="entry name" value="CAAX AMINO TERMINAL PROTEASE FAMILY PROTEIN"/>
    <property type="match status" value="1"/>
</dbReference>
<protein>
    <submittedName>
        <fullName evidence="3">Abortive infection protein</fullName>
    </submittedName>
</protein>
<dbReference type="OrthoDB" id="5495892at2"/>
<dbReference type="AlphaFoldDB" id="D0LK03"/>
<dbReference type="MEROPS" id="G05.A04"/>
<feature type="transmembrane region" description="Helical" evidence="1">
    <location>
        <begin position="31"/>
        <end position="53"/>
    </location>
</feature>
<keyword evidence="4" id="KW-1185">Reference proteome</keyword>
<dbReference type="GO" id="GO:0004175">
    <property type="term" value="F:endopeptidase activity"/>
    <property type="evidence" value="ECO:0007669"/>
    <property type="project" value="UniProtKB-ARBA"/>
</dbReference>
<dbReference type="STRING" id="502025.Hoch_6035"/>
<dbReference type="Proteomes" id="UP000001880">
    <property type="component" value="Chromosome"/>
</dbReference>
<feature type="transmembrane region" description="Helical" evidence="1">
    <location>
        <begin position="171"/>
        <end position="192"/>
    </location>
</feature>
<gene>
    <name evidence="3" type="ordered locus">Hoch_6035</name>
</gene>
<dbReference type="HOGENOM" id="CLU_081857_0_0_7"/>
<sequence>MHRDLKHALLAYAAVAAAVAVLVRIDIELAFVGHVGSALVAVLFLYAPVFMAWRRGEDLGDYGFHAAPVGRGVLLGLGPLLIIFPLFLGGYLAFYEIACAHPTLDALTVPGACAGWRRSSGPSLDWAGLPWLELLEFAAVQWIVVALPEELFFRGLLLELLERALPPRRRVLGGGVGWALVISALLFALIHLPKGGDPRVLATFFPGLLFGWMRSATGSILAPVLAHGASNVFLRVLDYLVLA</sequence>
<evidence type="ECO:0000313" key="3">
    <source>
        <dbReference type="EMBL" id="ACY18510.1"/>
    </source>
</evidence>
<dbReference type="EMBL" id="CP001804">
    <property type="protein sequence ID" value="ACY18510.1"/>
    <property type="molecule type" value="Genomic_DNA"/>
</dbReference>
<evidence type="ECO:0000256" key="1">
    <source>
        <dbReference type="SAM" id="Phobius"/>
    </source>
</evidence>
<keyword evidence="1" id="KW-1133">Transmembrane helix</keyword>
<dbReference type="RefSeq" id="WP_012831102.1">
    <property type="nucleotide sequence ID" value="NC_013440.1"/>
</dbReference>
<feature type="transmembrane region" description="Helical" evidence="1">
    <location>
        <begin position="7"/>
        <end position="25"/>
    </location>
</feature>
<feature type="transmembrane region" description="Helical" evidence="1">
    <location>
        <begin position="204"/>
        <end position="226"/>
    </location>
</feature>
<keyword evidence="1" id="KW-0812">Transmembrane</keyword>
<evidence type="ECO:0000313" key="4">
    <source>
        <dbReference type="Proteomes" id="UP000001880"/>
    </source>
</evidence>
<feature type="transmembrane region" description="Helical" evidence="1">
    <location>
        <begin position="139"/>
        <end position="159"/>
    </location>
</feature>